<evidence type="ECO:0000313" key="2">
    <source>
        <dbReference type="Proteomes" id="UP000009222"/>
    </source>
</evidence>
<organism evidence="1 2">
    <name type="scientific">Leadbettera azotonutricia (strain ATCC BAA-888 / DSM 13862 / ZAS-9)</name>
    <name type="common">Treponema azotonutricium</name>
    <dbReference type="NCBI Taxonomy" id="545695"/>
    <lineage>
        <taxon>Bacteria</taxon>
        <taxon>Pseudomonadati</taxon>
        <taxon>Spirochaetota</taxon>
        <taxon>Spirochaetia</taxon>
        <taxon>Spirochaetales</taxon>
        <taxon>Breznakiellaceae</taxon>
        <taxon>Leadbettera</taxon>
    </lineage>
</organism>
<dbReference type="AlphaFoldDB" id="F5Y6U2"/>
<evidence type="ECO:0000313" key="1">
    <source>
        <dbReference type="EMBL" id="AEF82412.1"/>
    </source>
</evidence>
<reference evidence="2" key="1">
    <citation type="submission" date="2009-12" db="EMBL/GenBank/DDBJ databases">
        <title>Complete sequence of Treponema azotonutricium strain ZAS-9.</title>
        <authorList>
            <person name="Tetu S.G."/>
            <person name="Matson E."/>
            <person name="Ren Q."/>
            <person name="Seshadri R."/>
            <person name="Elbourne L."/>
            <person name="Hassan K.A."/>
            <person name="Durkin A."/>
            <person name="Radune D."/>
            <person name="Mohamoud Y."/>
            <person name="Shay R."/>
            <person name="Jin S."/>
            <person name="Zhang X."/>
            <person name="Lucey K."/>
            <person name="Ballor N.R."/>
            <person name="Ottesen E."/>
            <person name="Rosenthal R."/>
            <person name="Allen A."/>
            <person name="Leadbetter J.R."/>
            <person name="Paulsen I.T."/>
        </authorList>
    </citation>
    <scope>NUCLEOTIDE SEQUENCE [LARGE SCALE GENOMIC DNA]</scope>
    <source>
        <strain evidence="2">ATCC BAA-888 / DSM 13862 / ZAS-9</strain>
    </source>
</reference>
<reference evidence="1 2" key="2">
    <citation type="journal article" date="2011" name="ISME J.">
        <title>RNA-seq reveals cooperative metabolic interactions between two termite-gut spirochete species in co-culture.</title>
        <authorList>
            <person name="Rosenthal A.Z."/>
            <person name="Matson E.G."/>
            <person name="Eldar A."/>
            <person name="Leadbetter J.R."/>
        </authorList>
    </citation>
    <scope>NUCLEOTIDE SEQUENCE [LARGE SCALE GENOMIC DNA]</scope>
    <source>
        <strain evidence="2">ATCC BAA-888 / DSM 13862 / ZAS-9</strain>
    </source>
</reference>
<dbReference type="RefSeq" id="WP_015711963.1">
    <property type="nucleotide sequence ID" value="NC_015577.1"/>
</dbReference>
<protein>
    <submittedName>
        <fullName evidence="1">Uncharacterized protein</fullName>
    </submittedName>
</protein>
<dbReference type="EMBL" id="CP001841">
    <property type="protein sequence ID" value="AEF82412.1"/>
    <property type="molecule type" value="Genomic_DNA"/>
</dbReference>
<dbReference type="STRING" id="545695.TREAZ_3617"/>
<gene>
    <name evidence="1" type="ordered locus">TREAZ_3617</name>
</gene>
<dbReference type="HOGENOM" id="CLU_3278163_0_0_12"/>
<sequence length="41" mass="4492">MRKLVIILIAFIAVVTFIRAFDNSGDLDMNISPGISTTLKP</sequence>
<accession>F5Y6U2</accession>
<name>F5Y6U2_LEAAZ</name>
<dbReference type="KEGG" id="taz:TREAZ_3617"/>
<proteinExistence type="predicted"/>
<dbReference type="InParanoid" id="F5Y6U2"/>
<dbReference type="Proteomes" id="UP000009222">
    <property type="component" value="Chromosome"/>
</dbReference>
<keyword evidence="2" id="KW-1185">Reference proteome</keyword>